<feature type="binding site" evidence="7">
    <location>
        <position position="172"/>
    </location>
    <ligand>
        <name>3-phosphoshikimate</name>
        <dbReference type="ChEBI" id="CHEBI:145989"/>
    </ligand>
</feature>
<dbReference type="GO" id="GO:0009073">
    <property type="term" value="P:aromatic amino acid family biosynthetic process"/>
    <property type="evidence" value="ECO:0007669"/>
    <property type="project" value="UniProtKB-KW"/>
</dbReference>
<feature type="binding site" evidence="7">
    <location>
        <position position="28"/>
    </location>
    <ligand>
        <name>3-phosphoshikimate</name>
        <dbReference type="ChEBI" id="CHEBI:145989"/>
    </ligand>
</feature>
<evidence type="ECO:0000256" key="7">
    <source>
        <dbReference type="HAMAP-Rule" id="MF_00210"/>
    </source>
</evidence>
<feature type="binding site" evidence="7">
    <location>
        <position position="313"/>
    </location>
    <ligand>
        <name>3-phosphoshikimate</name>
        <dbReference type="ChEBI" id="CHEBI:145989"/>
    </ligand>
</feature>
<dbReference type="InterPro" id="IPR036968">
    <property type="entry name" value="Enolpyruvate_Tfrase_sf"/>
</dbReference>
<comment type="subcellular location">
    <subcellularLocation>
        <location evidence="7">Cytoplasm</location>
    </subcellularLocation>
</comment>
<feature type="binding site" evidence="7">
    <location>
        <position position="340"/>
    </location>
    <ligand>
        <name>3-phosphoshikimate</name>
        <dbReference type="ChEBI" id="CHEBI:145989"/>
    </ligand>
</feature>
<evidence type="ECO:0000313" key="10">
    <source>
        <dbReference type="Proteomes" id="UP000178315"/>
    </source>
</evidence>
<feature type="binding site" evidence="7">
    <location>
        <position position="410"/>
    </location>
    <ligand>
        <name>phosphoenolpyruvate</name>
        <dbReference type="ChEBI" id="CHEBI:58702"/>
    </ligand>
</feature>
<accession>A0A1G2A6Q7</accession>
<feature type="binding site" evidence="7">
    <location>
        <position position="173"/>
    </location>
    <ligand>
        <name>3-phosphoshikimate</name>
        <dbReference type="ChEBI" id="CHEBI:145989"/>
    </ligand>
</feature>
<feature type="binding site" evidence="7">
    <location>
        <position position="96"/>
    </location>
    <ligand>
        <name>phosphoenolpyruvate</name>
        <dbReference type="ChEBI" id="CHEBI:58702"/>
    </ligand>
</feature>
<feature type="binding site" evidence="7">
    <location>
        <position position="24"/>
    </location>
    <ligand>
        <name>3-phosphoshikimate</name>
        <dbReference type="ChEBI" id="CHEBI:145989"/>
    </ligand>
</feature>
<evidence type="ECO:0000256" key="4">
    <source>
        <dbReference type="ARBA" id="ARBA00022679"/>
    </source>
</evidence>
<evidence type="ECO:0000256" key="6">
    <source>
        <dbReference type="ARBA" id="ARBA00044633"/>
    </source>
</evidence>
<dbReference type="PANTHER" id="PTHR21090:SF5">
    <property type="entry name" value="PENTAFUNCTIONAL AROM POLYPEPTIDE"/>
    <property type="match status" value="1"/>
</dbReference>
<keyword evidence="7" id="KW-0963">Cytoplasm</keyword>
<comment type="catalytic activity">
    <reaction evidence="6">
        <text>3-phosphoshikimate + phosphoenolpyruvate = 5-O-(1-carboxyvinyl)-3-phosphoshikimate + phosphate</text>
        <dbReference type="Rhea" id="RHEA:21256"/>
        <dbReference type="ChEBI" id="CHEBI:43474"/>
        <dbReference type="ChEBI" id="CHEBI:57701"/>
        <dbReference type="ChEBI" id="CHEBI:58702"/>
        <dbReference type="ChEBI" id="CHEBI:145989"/>
        <dbReference type="EC" id="2.5.1.19"/>
    </reaction>
    <physiologicalReaction direction="left-to-right" evidence="6">
        <dbReference type="Rhea" id="RHEA:21257"/>
    </physiologicalReaction>
</comment>
<feature type="active site" description="Proton acceptor" evidence="7">
    <location>
        <position position="313"/>
    </location>
</feature>
<reference evidence="9 10" key="1">
    <citation type="journal article" date="2016" name="Nat. Commun.">
        <title>Thousands of microbial genomes shed light on interconnected biogeochemical processes in an aquifer system.</title>
        <authorList>
            <person name="Anantharaman K."/>
            <person name="Brown C.T."/>
            <person name="Hug L.A."/>
            <person name="Sharon I."/>
            <person name="Castelle C.J."/>
            <person name="Probst A.J."/>
            <person name="Thomas B.C."/>
            <person name="Singh A."/>
            <person name="Wilkins M.J."/>
            <person name="Karaoz U."/>
            <person name="Brodie E.L."/>
            <person name="Williams K.H."/>
            <person name="Hubbard S.S."/>
            <person name="Banfield J.F."/>
        </authorList>
    </citation>
    <scope>NUCLEOTIDE SEQUENCE [LARGE SCALE GENOMIC DNA]</scope>
</reference>
<dbReference type="InterPro" id="IPR023193">
    <property type="entry name" value="EPSP_synthase_CS"/>
</dbReference>
<dbReference type="PIRSF" id="PIRSF000505">
    <property type="entry name" value="EPSPS"/>
    <property type="match status" value="1"/>
</dbReference>
<dbReference type="GO" id="GO:0003866">
    <property type="term" value="F:3-phosphoshikimate 1-carboxyvinyltransferase activity"/>
    <property type="evidence" value="ECO:0007669"/>
    <property type="project" value="UniProtKB-UniRule"/>
</dbReference>
<keyword evidence="3 7" id="KW-0028">Amino-acid biosynthesis</keyword>
<gene>
    <name evidence="7" type="primary">aroA</name>
    <name evidence="9" type="ORF">A3H61_05280</name>
</gene>
<dbReference type="InterPro" id="IPR013792">
    <property type="entry name" value="RNA3'P_cycl/enolpyr_Trfase_a/b"/>
</dbReference>
<dbReference type="CDD" id="cd01556">
    <property type="entry name" value="EPSP_synthase"/>
    <property type="match status" value="1"/>
</dbReference>
<feature type="binding site" evidence="7">
    <location>
        <position position="171"/>
    </location>
    <ligand>
        <name>3-phosphoshikimate</name>
        <dbReference type="ChEBI" id="CHEBI:145989"/>
    </ligand>
</feature>
<dbReference type="SUPFAM" id="SSF55205">
    <property type="entry name" value="EPT/RTPC-like"/>
    <property type="match status" value="1"/>
</dbReference>
<evidence type="ECO:0000313" key="9">
    <source>
        <dbReference type="EMBL" id="OGY72441.1"/>
    </source>
</evidence>
<dbReference type="InterPro" id="IPR001986">
    <property type="entry name" value="Enolpyruvate_Tfrase_dom"/>
</dbReference>
<feature type="binding site" evidence="7">
    <location>
        <position position="344"/>
    </location>
    <ligand>
        <name>phosphoenolpyruvate</name>
        <dbReference type="ChEBI" id="CHEBI:58702"/>
    </ligand>
</feature>
<comment type="similarity">
    <text evidence="2 7">Belongs to the EPSP synthase family.</text>
</comment>
<dbReference type="Gene3D" id="3.65.10.10">
    <property type="entry name" value="Enolpyruvate transferase domain"/>
    <property type="match status" value="2"/>
</dbReference>
<dbReference type="GO" id="GO:0009423">
    <property type="term" value="P:chorismate biosynthetic process"/>
    <property type="evidence" value="ECO:0007669"/>
    <property type="project" value="UniProtKB-UniRule"/>
</dbReference>
<sequence length="422" mass="46099">MNCIEITPLTKPIDADITVPGSKSLTNRALVIASLAKGKSRLTGALFSDDTGYMHRALEKLGVNIEADEKQCEYVVCGNGGQIFAPSAELYIGNAGTAARFLASYVALGVGEYVIDGDKPMRTARPFADLLYALHCLGVRARSVKNNNFLPIQIQARGIEGGRVCLNASKSSQFLTSLMLIAPYTKYGLEIEIAGELKTSYIDITLDIMRAFGVNIAHENYRVFRIAPGHYTSREYQIEPDASSASYFFAAAALTGGRVRVNGITCDSAQGDIHFVRVLEKMGCSVRYLKNAVEVIGSTRLKGIQIDMKNISDTSLTLAAIAPFAETSTIIRNIEHTRFQETDRVRAMATELKKLGVSVEERRDGVTIHPSKITPGIIETYNDHRVAMSFALIGLRTPGIIIKNPACVSKTFPDFFERLASL</sequence>
<evidence type="ECO:0000256" key="3">
    <source>
        <dbReference type="ARBA" id="ARBA00022605"/>
    </source>
</evidence>
<dbReference type="UniPathway" id="UPA00053">
    <property type="reaction ID" value="UER00089"/>
</dbReference>
<evidence type="ECO:0000256" key="5">
    <source>
        <dbReference type="ARBA" id="ARBA00023141"/>
    </source>
</evidence>
<comment type="subunit">
    <text evidence="7">Monomer.</text>
</comment>
<keyword evidence="4 7" id="KW-0808">Transferase</keyword>
<keyword evidence="5 7" id="KW-0057">Aromatic amino acid biosynthesis</keyword>
<dbReference type="HAMAP" id="MF_00210">
    <property type="entry name" value="EPSP_synth"/>
    <property type="match status" value="1"/>
</dbReference>
<dbReference type="InterPro" id="IPR006264">
    <property type="entry name" value="EPSP_synthase"/>
</dbReference>
<feature type="binding site" evidence="7">
    <location>
        <position position="199"/>
    </location>
    <ligand>
        <name>3-phosphoshikimate</name>
        <dbReference type="ChEBI" id="CHEBI:145989"/>
    </ligand>
</feature>
<dbReference type="PANTHER" id="PTHR21090">
    <property type="entry name" value="AROM/DEHYDROQUINATE SYNTHASE"/>
    <property type="match status" value="1"/>
</dbReference>
<dbReference type="EC" id="2.5.1.19" evidence="7"/>
<dbReference type="GO" id="GO:0008652">
    <property type="term" value="P:amino acid biosynthetic process"/>
    <property type="evidence" value="ECO:0007669"/>
    <property type="project" value="UniProtKB-KW"/>
</dbReference>
<feature type="domain" description="Enolpyruvate transferase" evidence="8">
    <location>
        <begin position="11"/>
        <end position="419"/>
    </location>
</feature>
<protein>
    <recommendedName>
        <fullName evidence="7">3-phosphoshikimate 1-carboxyvinyltransferase</fullName>
        <ecNumber evidence="7">2.5.1.19</ecNumber>
    </recommendedName>
    <alternativeName>
        <fullName evidence="7">5-enolpyruvylshikimate-3-phosphate synthase</fullName>
        <shortName evidence="7">EPSP synthase</shortName>
        <shortName evidence="7">EPSPS</shortName>
    </alternativeName>
</protein>
<dbReference type="NCBIfam" id="TIGR01356">
    <property type="entry name" value="aroA"/>
    <property type="match status" value="1"/>
</dbReference>
<organism evidence="9 10">
    <name type="scientific">Candidatus Jacksonbacteria bacterium RIFCSPLOWO2_02_FULL_44_20</name>
    <dbReference type="NCBI Taxonomy" id="1798460"/>
    <lineage>
        <taxon>Bacteria</taxon>
        <taxon>Candidatus Jacksoniibacteriota</taxon>
    </lineage>
</organism>
<evidence type="ECO:0000256" key="2">
    <source>
        <dbReference type="ARBA" id="ARBA00009948"/>
    </source>
</evidence>
<evidence type="ECO:0000259" key="8">
    <source>
        <dbReference type="Pfam" id="PF00275"/>
    </source>
</evidence>
<comment type="caution">
    <text evidence="9">The sequence shown here is derived from an EMBL/GenBank/DDBJ whole genome shotgun (WGS) entry which is preliminary data.</text>
</comment>
<feature type="binding site" evidence="7">
    <location>
        <position position="23"/>
    </location>
    <ligand>
        <name>phosphoenolpyruvate</name>
        <dbReference type="ChEBI" id="CHEBI:58702"/>
    </ligand>
</feature>
<feature type="binding site" evidence="7">
    <location>
        <position position="125"/>
    </location>
    <ligand>
        <name>phosphoenolpyruvate</name>
        <dbReference type="ChEBI" id="CHEBI:58702"/>
    </ligand>
</feature>
<dbReference type="PROSITE" id="PS00104">
    <property type="entry name" value="EPSP_SYNTHASE_1"/>
    <property type="match status" value="1"/>
</dbReference>
<dbReference type="Pfam" id="PF00275">
    <property type="entry name" value="EPSP_synthase"/>
    <property type="match status" value="1"/>
</dbReference>
<feature type="binding site" evidence="7">
    <location>
        <position position="385"/>
    </location>
    <ligand>
        <name>phosphoenolpyruvate</name>
        <dbReference type="ChEBI" id="CHEBI:58702"/>
    </ligand>
</feature>
<evidence type="ECO:0000256" key="1">
    <source>
        <dbReference type="ARBA" id="ARBA00004811"/>
    </source>
</evidence>
<dbReference type="GO" id="GO:0005737">
    <property type="term" value="C:cytoplasm"/>
    <property type="evidence" value="ECO:0007669"/>
    <property type="project" value="UniProtKB-SubCell"/>
</dbReference>
<feature type="binding site" evidence="7">
    <location>
        <position position="173"/>
    </location>
    <ligand>
        <name>phosphoenolpyruvate</name>
        <dbReference type="ChEBI" id="CHEBI:58702"/>
    </ligand>
</feature>
<dbReference type="AlphaFoldDB" id="A0A1G2A6Q7"/>
<dbReference type="Proteomes" id="UP000178315">
    <property type="component" value="Unassembled WGS sequence"/>
</dbReference>
<name>A0A1G2A6Q7_9BACT</name>
<feature type="binding site" evidence="7">
    <location>
        <position position="23"/>
    </location>
    <ligand>
        <name>3-phosphoshikimate</name>
        <dbReference type="ChEBI" id="CHEBI:145989"/>
    </ligand>
</feature>
<dbReference type="EMBL" id="MHJU01000035">
    <property type="protein sequence ID" value="OGY72441.1"/>
    <property type="molecule type" value="Genomic_DNA"/>
</dbReference>
<comment type="caution">
    <text evidence="7">Lacks conserved residue(s) required for the propagation of feature annotation.</text>
</comment>
<comment type="function">
    <text evidence="7">Catalyzes the transfer of the enolpyruvyl moiety of phosphoenolpyruvate (PEP) to the 5-hydroxyl of shikimate-3-phosphate (S3P) to produce enolpyruvyl shikimate-3-phosphate and inorganic phosphate.</text>
</comment>
<proteinExistence type="inferred from homology"/>
<comment type="pathway">
    <text evidence="1 7">Metabolic intermediate biosynthesis; chorismate biosynthesis; chorismate from D-erythrose 4-phosphate and phosphoenolpyruvate: step 6/7.</text>
</comment>